<dbReference type="EMBL" id="QHJQ01000006">
    <property type="protein sequence ID" value="PXA03907.1"/>
    <property type="molecule type" value="Genomic_DNA"/>
</dbReference>
<accession>A0A317ZHY3</accession>
<organism evidence="1 2">
    <name type="scientific">Coraliomargarita sinensis</name>
    <dbReference type="NCBI Taxonomy" id="2174842"/>
    <lineage>
        <taxon>Bacteria</taxon>
        <taxon>Pseudomonadati</taxon>
        <taxon>Verrucomicrobiota</taxon>
        <taxon>Opitutia</taxon>
        <taxon>Puniceicoccales</taxon>
        <taxon>Coraliomargaritaceae</taxon>
        <taxon>Coraliomargarita</taxon>
    </lineage>
</organism>
<dbReference type="NCBIfam" id="TIGR01643">
    <property type="entry name" value="YD_repeat_2x"/>
    <property type="match status" value="1"/>
</dbReference>
<dbReference type="Pfam" id="PF05593">
    <property type="entry name" value="RHS_repeat"/>
    <property type="match status" value="1"/>
</dbReference>
<proteinExistence type="predicted"/>
<gene>
    <name evidence="1" type="ORF">DDZ13_09715</name>
</gene>
<reference evidence="1 2" key="1">
    <citation type="submission" date="2018-05" db="EMBL/GenBank/DDBJ databases">
        <title>Coraliomargarita sinensis sp. nov., isolated from a marine solar saltern.</title>
        <authorList>
            <person name="Zhou L.Y."/>
        </authorList>
    </citation>
    <scope>NUCLEOTIDE SEQUENCE [LARGE SCALE GENOMIC DNA]</scope>
    <source>
        <strain evidence="1 2">WN38</strain>
    </source>
</reference>
<dbReference type="Gene3D" id="2.180.10.10">
    <property type="entry name" value="RHS repeat-associated core"/>
    <property type="match status" value="1"/>
</dbReference>
<evidence type="ECO:0008006" key="3">
    <source>
        <dbReference type="Google" id="ProtNLM"/>
    </source>
</evidence>
<comment type="caution">
    <text evidence="1">The sequence shown here is derived from an EMBL/GenBank/DDBJ whole genome shotgun (WGS) entry which is preliminary data.</text>
</comment>
<sequence length="211" mass="23086">MSLSMKSFLFVKLGAILLLCSLSLLARHVGYDAAGRVIWSIQPSGQTTSFSYDANGNIESITSITPAEDTDSDGMPDYFEIRFSGTATALIPSEDTDQDGMSHLFEFAFGKDPSVPDAQNITPISLEVPDPQTGDQFFTLKYLRPLSATQHLSYSTQISFDLTQPWLTDPPAVLETVVVQQEGGVEEVTVKFLPTVGSNDKFFMRIQASTL</sequence>
<evidence type="ECO:0000313" key="1">
    <source>
        <dbReference type="EMBL" id="PXA03907.1"/>
    </source>
</evidence>
<evidence type="ECO:0000313" key="2">
    <source>
        <dbReference type="Proteomes" id="UP000247099"/>
    </source>
</evidence>
<dbReference type="InterPro" id="IPR031325">
    <property type="entry name" value="RHS_repeat"/>
</dbReference>
<dbReference type="InterPro" id="IPR006530">
    <property type="entry name" value="YD"/>
</dbReference>
<name>A0A317ZHY3_9BACT</name>
<dbReference type="Proteomes" id="UP000247099">
    <property type="component" value="Unassembled WGS sequence"/>
</dbReference>
<keyword evidence="2" id="KW-1185">Reference proteome</keyword>
<dbReference type="AlphaFoldDB" id="A0A317ZHY3"/>
<dbReference type="InParanoid" id="A0A317ZHY3"/>
<protein>
    <recommendedName>
        <fullName evidence="3">RHS repeat protein</fullName>
    </recommendedName>
</protein>